<dbReference type="GO" id="GO:0016491">
    <property type="term" value="F:oxidoreductase activity"/>
    <property type="evidence" value="ECO:0007669"/>
    <property type="project" value="InterPro"/>
</dbReference>
<dbReference type="AlphaFoldDB" id="A0A511M9B9"/>
<dbReference type="Gene3D" id="3.40.109.10">
    <property type="entry name" value="NADH Oxidase"/>
    <property type="match status" value="1"/>
</dbReference>
<dbReference type="Pfam" id="PF00881">
    <property type="entry name" value="Nitroreductase"/>
    <property type="match status" value="1"/>
</dbReference>
<dbReference type="InterPro" id="IPR029479">
    <property type="entry name" value="Nitroreductase"/>
</dbReference>
<dbReference type="NCBIfam" id="TIGR03605">
    <property type="entry name" value="antibiot_sagB"/>
    <property type="match status" value="1"/>
</dbReference>
<feature type="domain" description="Nitroreductase" evidence="1">
    <location>
        <begin position="268"/>
        <end position="455"/>
    </location>
</feature>
<evidence type="ECO:0000259" key="2">
    <source>
        <dbReference type="Pfam" id="PF22767"/>
    </source>
</evidence>
<sequence>MLSAVTYPEQTRYALREGVTCLTTPAGALLLNPPRNEKLSGLGSGQLQALRTLNQGPATVSELSAGSGTEDVAGLMGRLTDGGWLSVTVRDGGRNLYSIRPFGQPPARPATRLPWRATLSKFAVLHRDSDGFVLEHPLSWCDVRIHDPRLLSLLDGFGAAESPLPVSIKSQLAADLHWCGFLVADPEDEERDFATRSWNAADLWFHRHSTLGERTVTWDHFGPTKWAKDSYPQPPARKPDYPGEPVPLATPDLAALRVADPTLTAVLEDRRSTRAFDDADPITRDQLGELLYRTARTRGVRSAGPGEELASRPYPSGGSVYELELYPIVRHVDGLAPGMYHYDSFDHVLRPVADLDSPAVQRLLRATSATLAEGAEPQLVLLLAARSGRVMWTYEQVAYASILKHVGVVMQTVYLAATAMGLGACAQGFSDTAAFAAAAGVDELTECAVGSIIVGSPAPDH</sequence>
<proteinExistence type="predicted"/>
<keyword evidence="4" id="KW-1185">Reference proteome</keyword>
<dbReference type="CDD" id="cd02142">
    <property type="entry name" value="McbC_SagB-like_oxidoreductase"/>
    <property type="match status" value="1"/>
</dbReference>
<feature type="domain" description="Cyanobactin oxidase ThcOx second" evidence="2">
    <location>
        <begin position="118"/>
        <end position="213"/>
    </location>
</feature>
<protein>
    <submittedName>
        <fullName evidence="3">Uncharacterized protein</fullName>
    </submittedName>
</protein>
<dbReference type="InterPro" id="IPR020051">
    <property type="entry name" value="SagB-type_dehydrogenase"/>
</dbReference>
<evidence type="ECO:0000259" key="1">
    <source>
        <dbReference type="Pfam" id="PF00881"/>
    </source>
</evidence>
<dbReference type="InterPro" id="IPR052544">
    <property type="entry name" value="Bacteriocin_Proc_Enz"/>
</dbReference>
<evidence type="ECO:0000313" key="3">
    <source>
        <dbReference type="EMBL" id="GEM37243.1"/>
    </source>
</evidence>
<comment type="caution">
    <text evidence="3">The sequence shown here is derived from an EMBL/GenBank/DDBJ whole genome shotgun (WGS) entry which is preliminary data.</text>
</comment>
<dbReference type="PANTHER" id="PTHR43745">
    <property type="entry name" value="NITROREDUCTASE MJ1384-RELATED"/>
    <property type="match status" value="1"/>
</dbReference>
<gene>
    <name evidence="3" type="ORF">NN4_17620</name>
</gene>
<dbReference type="Proteomes" id="UP000321424">
    <property type="component" value="Unassembled WGS sequence"/>
</dbReference>
<organism evidence="3 4">
    <name type="scientific">Nocardia ninae NBRC 108245</name>
    <dbReference type="NCBI Taxonomy" id="1210091"/>
    <lineage>
        <taxon>Bacteria</taxon>
        <taxon>Bacillati</taxon>
        <taxon>Actinomycetota</taxon>
        <taxon>Actinomycetes</taxon>
        <taxon>Mycobacteriales</taxon>
        <taxon>Nocardiaceae</taxon>
        <taxon>Nocardia</taxon>
    </lineage>
</organism>
<dbReference type="PANTHER" id="PTHR43745:SF2">
    <property type="entry name" value="NITROREDUCTASE MJ1384-RELATED"/>
    <property type="match status" value="1"/>
</dbReference>
<evidence type="ECO:0000313" key="4">
    <source>
        <dbReference type="Proteomes" id="UP000321424"/>
    </source>
</evidence>
<dbReference type="InterPro" id="IPR054488">
    <property type="entry name" value="ThcOx_dom2"/>
</dbReference>
<dbReference type="InterPro" id="IPR000415">
    <property type="entry name" value="Nitroreductase-like"/>
</dbReference>
<dbReference type="EMBL" id="BJXA01000008">
    <property type="protein sequence ID" value="GEM37243.1"/>
    <property type="molecule type" value="Genomic_DNA"/>
</dbReference>
<reference evidence="3 4" key="1">
    <citation type="submission" date="2019-07" db="EMBL/GenBank/DDBJ databases">
        <title>Whole genome shotgun sequence of Nocardia ninae NBRC 108245.</title>
        <authorList>
            <person name="Hosoyama A."/>
            <person name="Uohara A."/>
            <person name="Ohji S."/>
            <person name="Ichikawa N."/>
        </authorList>
    </citation>
    <scope>NUCLEOTIDE SEQUENCE [LARGE SCALE GENOMIC DNA]</scope>
    <source>
        <strain evidence="3 4">NBRC 108245</strain>
    </source>
</reference>
<dbReference type="Pfam" id="PF22767">
    <property type="entry name" value="ThcOx"/>
    <property type="match status" value="1"/>
</dbReference>
<name>A0A511M9B9_9NOCA</name>
<dbReference type="SUPFAM" id="SSF55469">
    <property type="entry name" value="FMN-dependent nitroreductase-like"/>
    <property type="match status" value="1"/>
</dbReference>
<accession>A0A511M9B9</accession>